<gene>
    <name evidence="1" type="ORF">SAMN06265361_10940</name>
</gene>
<name>A0AA45WRR6_9BACL</name>
<protein>
    <submittedName>
        <fullName evidence="1">Uncharacterized protein</fullName>
    </submittedName>
</protein>
<dbReference type="EMBL" id="FXTU01000009">
    <property type="protein sequence ID" value="SMP32728.1"/>
    <property type="molecule type" value="Genomic_DNA"/>
</dbReference>
<proteinExistence type="predicted"/>
<evidence type="ECO:0000313" key="2">
    <source>
        <dbReference type="Proteomes" id="UP001157946"/>
    </source>
</evidence>
<organism evidence="1 2">
    <name type="scientific">Laceyella tengchongensis</name>
    <dbReference type="NCBI Taxonomy" id="574699"/>
    <lineage>
        <taxon>Bacteria</taxon>
        <taxon>Bacillati</taxon>
        <taxon>Bacillota</taxon>
        <taxon>Bacilli</taxon>
        <taxon>Bacillales</taxon>
        <taxon>Thermoactinomycetaceae</taxon>
        <taxon>Laceyella</taxon>
    </lineage>
</organism>
<evidence type="ECO:0000313" key="1">
    <source>
        <dbReference type="EMBL" id="SMP32728.1"/>
    </source>
</evidence>
<dbReference type="Proteomes" id="UP001157946">
    <property type="component" value="Unassembled WGS sequence"/>
</dbReference>
<reference evidence="1" key="1">
    <citation type="submission" date="2017-05" db="EMBL/GenBank/DDBJ databases">
        <authorList>
            <person name="Varghese N."/>
            <person name="Submissions S."/>
        </authorList>
    </citation>
    <scope>NUCLEOTIDE SEQUENCE</scope>
    <source>
        <strain evidence="1">DSM 45262</strain>
    </source>
</reference>
<dbReference type="AlphaFoldDB" id="A0AA45WRR6"/>
<sequence length="36" mass="4063">MVDGKEIVDTAYVAKICDVVEKAVKNNRKEVSIKRI</sequence>
<accession>A0AA45WRR6</accession>
<comment type="caution">
    <text evidence="1">The sequence shown here is derived from an EMBL/GenBank/DDBJ whole genome shotgun (WGS) entry which is preliminary data.</text>
</comment>
<keyword evidence="2" id="KW-1185">Reference proteome</keyword>